<dbReference type="Gene3D" id="3.30.1200.10">
    <property type="entry name" value="YggU-like"/>
    <property type="match status" value="1"/>
</dbReference>
<comment type="caution">
    <text evidence="3">The sequence shown here is derived from an EMBL/GenBank/DDBJ whole genome shotgun (WGS) entry which is preliminary data.</text>
</comment>
<dbReference type="InterPro" id="IPR036591">
    <property type="entry name" value="YggU-like_sf"/>
</dbReference>
<gene>
    <name evidence="3" type="ORF">DFR52_105246</name>
</gene>
<dbReference type="AlphaFoldDB" id="A0A317PEF1"/>
<dbReference type="RefSeq" id="WP_110033681.1">
    <property type="nucleotide sequence ID" value="NZ_QGTR01000005.1"/>
</dbReference>
<evidence type="ECO:0000313" key="4">
    <source>
        <dbReference type="Proteomes" id="UP000246352"/>
    </source>
</evidence>
<evidence type="ECO:0000256" key="2">
    <source>
        <dbReference type="HAMAP-Rule" id="MF_00634"/>
    </source>
</evidence>
<name>A0A317PEF1_9HYPH</name>
<comment type="similarity">
    <text evidence="1 2">Belongs to the UPF0235 family.</text>
</comment>
<keyword evidence="4" id="KW-1185">Reference proteome</keyword>
<reference evidence="3 4" key="1">
    <citation type="submission" date="2018-05" db="EMBL/GenBank/DDBJ databases">
        <title>Genomic Encyclopedia of Type Strains, Phase IV (KMG-IV): sequencing the most valuable type-strain genomes for metagenomic binning, comparative biology and taxonomic classification.</title>
        <authorList>
            <person name="Goeker M."/>
        </authorList>
    </citation>
    <scope>NUCLEOTIDE SEQUENCE [LARGE SCALE GENOMIC DNA]</scope>
    <source>
        <strain evidence="3 4">DSM 16791</strain>
    </source>
</reference>
<dbReference type="Proteomes" id="UP000246352">
    <property type="component" value="Unassembled WGS sequence"/>
</dbReference>
<dbReference type="HAMAP" id="MF_00634">
    <property type="entry name" value="UPF0235"/>
    <property type="match status" value="1"/>
</dbReference>
<dbReference type="InterPro" id="IPR003746">
    <property type="entry name" value="DUF167"/>
</dbReference>
<dbReference type="SUPFAM" id="SSF69786">
    <property type="entry name" value="YggU-like"/>
    <property type="match status" value="1"/>
</dbReference>
<dbReference type="NCBIfam" id="TIGR00251">
    <property type="entry name" value="DUF167 family protein"/>
    <property type="match status" value="1"/>
</dbReference>
<dbReference type="OrthoDB" id="9801972at2"/>
<proteinExistence type="inferred from homology"/>
<sequence>MSDWLRLGKGRVLVELRLTPGAGADGFAGLAGDADGNRHLRARVTAIAEKSKANKAVIALLSSRLRVAKSSISIVSGPTSRIKSIEILGDPDALAARLREIAAQA</sequence>
<evidence type="ECO:0000313" key="3">
    <source>
        <dbReference type="EMBL" id="PWV98265.1"/>
    </source>
</evidence>
<dbReference type="EMBL" id="QGTR01000005">
    <property type="protein sequence ID" value="PWV98265.1"/>
    <property type="molecule type" value="Genomic_DNA"/>
</dbReference>
<dbReference type="SMART" id="SM01152">
    <property type="entry name" value="DUF167"/>
    <property type="match status" value="1"/>
</dbReference>
<evidence type="ECO:0000256" key="1">
    <source>
        <dbReference type="ARBA" id="ARBA00010364"/>
    </source>
</evidence>
<organism evidence="3 4">
    <name type="scientific">Hoeflea marina</name>
    <dbReference type="NCBI Taxonomy" id="274592"/>
    <lineage>
        <taxon>Bacteria</taxon>
        <taxon>Pseudomonadati</taxon>
        <taxon>Pseudomonadota</taxon>
        <taxon>Alphaproteobacteria</taxon>
        <taxon>Hyphomicrobiales</taxon>
        <taxon>Rhizobiaceae</taxon>
        <taxon>Hoeflea</taxon>
    </lineage>
</organism>
<accession>A0A317PEF1</accession>
<protein>
    <recommendedName>
        <fullName evidence="2">UPF0235 protein DFR52_105246</fullName>
    </recommendedName>
</protein>
<dbReference type="Pfam" id="PF02594">
    <property type="entry name" value="DUF167"/>
    <property type="match status" value="1"/>
</dbReference>